<feature type="domain" description="Type II secretion system protein GspC N-terminal" evidence="9">
    <location>
        <begin position="322"/>
        <end position="383"/>
    </location>
</feature>
<keyword evidence="12" id="KW-1185">Reference proteome</keyword>
<gene>
    <name evidence="11" type="ORF">FV139_08315</name>
</gene>
<evidence type="ECO:0000256" key="1">
    <source>
        <dbReference type="ARBA" id="ARBA00004533"/>
    </source>
</evidence>
<dbReference type="SUPFAM" id="SSF50156">
    <property type="entry name" value="PDZ domain-like"/>
    <property type="match status" value="1"/>
</dbReference>
<dbReference type="AlphaFoldDB" id="A0A5C9A4J4"/>
<dbReference type="InterPro" id="IPR024961">
    <property type="entry name" value="T2SS_GspC_N"/>
</dbReference>
<dbReference type="SUPFAM" id="SSF52833">
    <property type="entry name" value="Thioredoxin-like"/>
    <property type="match status" value="1"/>
</dbReference>
<evidence type="ECO:0000313" key="12">
    <source>
        <dbReference type="Proteomes" id="UP000321039"/>
    </source>
</evidence>
<evidence type="ECO:0000256" key="3">
    <source>
        <dbReference type="ARBA" id="ARBA00022475"/>
    </source>
</evidence>
<proteinExistence type="predicted"/>
<comment type="caution">
    <text evidence="11">The sequence shown here is derived from an EMBL/GenBank/DDBJ whole genome shotgun (WGS) entry which is preliminary data.</text>
</comment>
<dbReference type="Proteomes" id="UP000321039">
    <property type="component" value="Unassembled WGS sequence"/>
</dbReference>
<evidence type="ECO:0000313" key="11">
    <source>
        <dbReference type="EMBL" id="TXS95853.1"/>
    </source>
</evidence>
<evidence type="ECO:0000259" key="10">
    <source>
        <dbReference type="Pfam" id="PF13462"/>
    </source>
</evidence>
<name>A0A5C9A4J4_9GAMM</name>
<dbReference type="Gene3D" id="3.40.30.10">
    <property type="entry name" value="Glutaredoxin"/>
    <property type="match status" value="1"/>
</dbReference>
<reference evidence="11 12" key="1">
    <citation type="submission" date="2019-08" db="EMBL/GenBank/DDBJ databases">
        <title>Parahaliea maris sp. nov., isolated from the surface seawater.</title>
        <authorList>
            <person name="Liu Y."/>
        </authorList>
    </citation>
    <scope>NUCLEOTIDE SEQUENCE [LARGE SCALE GENOMIC DNA]</scope>
    <source>
        <strain evidence="11 12">HSLHS9</strain>
    </source>
</reference>
<feature type="domain" description="Thioredoxin-like fold" evidence="10">
    <location>
        <begin position="154"/>
        <end position="284"/>
    </location>
</feature>
<protein>
    <submittedName>
        <fullName evidence="11">Thioredoxin domain-containing protein</fullName>
    </submittedName>
</protein>
<evidence type="ECO:0000256" key="2">
    <source>
        <dbReference type="ARBA" id="ARBA00022448"/>
    </source>
</evidence>
<keyword evidence="4" id="KW-0997">Cell inner membrane</keyword>
<dbReference type="InterPro" id="IPR036034">
    <property type="entry name" value="PDZ_sf"/>
</dbReference>
<dbReference type="GO" id="GO:0015031">
    <property type="term" value="P:protein transport"/>
    <property type="evidence" value="ECO:0007669"/>
    <property type="project" value="UniProtKB-KW"/>
</dbReference>
<evidence type="ECO:0000259" key="9">
    <source>
        <dbReference type="Pfam" id="PF11356"/>
    </source>
</evidence>
<dbReference type="EMBL" id="VRZA01000002">
    <property type="protein sequence ID" value="TXS95853.1"/>
    <property type="molecule type" value="Genomic_DNA"/>
</dbReference>
<keyword evidence="3" id="KW-1003">Cell membrane</keyword>
<sequence length="522" mass="56736">MTGILKNRVISILSVLADKQAMKMGRRQASGVLRVMWIFPVMLAAMACDPQETPGAQVPASGSPSAPGVVGAIAGSDIALTDVEQALSLSLHDIDLQRYRLLRGTLEARLLEGLDTNGAKERVAEIYLQPPVPPRVDRVAGSERVRPKGEFPIEIGAFCNLESSHCLRLQKQLSHVLPLYAGLVQSYDRELVLPFHRYASQAAEASFCALEQGRYWQFRDLMFAGSGPPDQGRILTASRGAGLSEEQFTACMEKHVNRSKVRSDAELAREIGVNSVPAVFVNGLYAGSQPEPWHLVWLIELELKRLDLASPRMASADKLSVLPLQVTGLLYSATPGLGLAAIAPAGARQAAGFYREGDSLGGEVTVRRIARDRVEILNRGVAEWVGFDGPPELPTNDSGVVEPAEPEQVAALQYPHRGVPVTLDRTEVLVRMSDVAALEADLEPVPLTAGGYHLLRVATIAPGGLYELLGLEEGDVIVLVNEKPMHEGDKPLWNALQSADEVRLRVMRKGGLAHHLTYRFEN</sequence>
<evidence type="ECO:0000256" key="6">
    <source>
        <dbReference type="ARBA" id="ARBA00022927"/>
    </source>
</evidence>
<keyword evidence="8" id="KW-0472">Membrane</keyword>
<dbReference type="InterPro" id="IPR036249">
    <property type="entry name" value="Thioredoxin-like_sf"/>
</dbReference>
<keyword evidence="2" id="KW-0813">Transport</keyword>
<keyword evidence="6" id="KW-0653">Protein transport</keyword>
<dbReference type="GO" id="GO:0005886">
    <property type="term" value="C:plasma membrane"/>
    <property type="evidence" value="ECO:0007669"/>
    <property type="project" value="UniProtKB-SubCell"/>
</dbReference>
<dbReference type="Gene3D" id="2.30.42.10">
    <property type="match status" value="1"/>
</dbReference>
<dbReference type="InterPro" id="IPR012336">
    <property type="entry name" value="Thioredoxin-like_fold"/>
</dbReference>
<accession>A0A5C9A4J4</accession>
<dbReference type="Gene3D" id="2.30.30.830">
    <property type="match status" value="1"/>
</dbReference>
<dbReference type="Pfam" id="PF11356">
    <property type="entry name" value="T2SSC"/>
    <property type="match status" value="1"/>
</dbReference>
<keyword evidence="7" id="KW-1133">Transmembrane helix</keyword>
<evidence type="ECO:0000256" key="5">
    <source>
        <dbReference type="ARBA" id="ARBA00022692"/>
    </source>
</evidence>
<keyword evidence="5" id="KW-0812">Transmembrane</keyword>
<evidence type="ECO:0000256" key="8">
    <source>
        <dbReference type="ARBA" id="ARBA00023136"/>
    </source>
</evidence>
<organism evidence="11 12">
    <name type="scientific">Parahaliea maris</name>
    <dbReference type="NCBI Taxonomy" id="2716870"/>
    <lineage>
        <taxon>Bacteria</taxon>
        <taxon>Pseudomonadati</taxon>
        <taxon>Pseudomonadota</taxon>
        <taxon>Gammaproteobacteria</taxon>
        <taxon>Cellvibrionales</taxon>
        <taxon>Halieaceae</taxon>
        <taxon>Parahaliea</taxon>
    </lineage>
</organism>
<comment type="subcellular location">
    <subcellularLocation>
        <location evidence="1">Cell inner membrane</location>
    </subcellularLocation>
</comment>
<dbReference type="Pfam" id="PF13462">
    <property type="entry name" value="Thioredoxin_4"/>
    <property type="match status" value="1"/>
</dbReference>
<evidence type="ECO:0000256" key="4">
    <source>
        <dbReference type="ARBA" id="ARBA00022519"/>
    </source>
</evidence>
<evidence type="ECO:0000256" key="7">
    <source>
        <dbReference type="ARBA" id="ARBA00022989"/>
    </source>
</evidence>